<evidence type="ECO:0000313" key="2">
    <source>
        <dbReference type="Proteomes" id="UP001500575"/>
    </source>
</evidence>
<accession>A0ABN2XQ17</accession>
<comment type="caution">
    <text evidence="1">The sequence shown here is derived from an EMBL/GenBank/DDBJ whole genome shotgun (WGS) entry which is preliminary data.</text>
</comment>
<sequence length="108" mass="12354">MGNGFWHARLSVVAPSVVSTMIDPTLFRPHSPAQRRARLVTTHECQINGCTVPAAWCDSHHREPWALGGKTDQKDHFLACSWHRGKIHDPRYDTTYHSDDTITLHRRT</sequence>
<proteinExistence type="predicted"/>
<organism evidence="1 2">
    <name type="scientific">Nocardioides bigeumensis</name>
    <dbReference type="NCBI Taxonomy" id="433657"/>
    <lineage>
        <taxon>Bacteria</taxon>
        <taxon>Bacillati</taxon>
        <taxon>Actinomycetota</taxon>
        <taxon>Actinomycetes</taxon>
        <taxon>Propionibacteriales</taxon>
        <taxon>Nocardioidaceae</taxon>
        <taxon>Nocardioides</taxon>
    </lineage>
</organism>
<evidence type="ECO:0000313" key="1">
    <source>
        <dbReference type="EMBL" id="GAA2115387.1"/>
    </source>
</evidence>
<evidence type="ECO:0008006" key="3">
    <source>
        <dbReference type="Google" id="ProtNLM"/>
    </source>
</evidence>
<keyword evidence="2" id="KW-1185">Reference proteome</keyword>
<name>A0ABN2XQ17_9ACTN</name>
<dbReference type="EMBL" id="BAAAQQ010000002">
    <property type="protein sequence ID" value="GAA2115387.1"/>
    <property type="molecule type" value="Genomic_DNA"/>
</dbReference>
<dbReference type="Proteomes" id="UP001500575">
    <property type="component" value="Unassembled WGS sequence"/>
</dbReference>
<gene>
    <name evidence="1" type="ORF">GCM10009843_04720</name>
</gene>
<reference evidence="1 2" key="1">
    <citation type="journal article" date="2019" name="Int. J. Syst. Evol. Microbiol.">
        <title>The Global Catalogue of Microorganisms (GCM) 10K type strain sequencing project: providing services to taxonomists for standard genome sequencing and annotation.</title>
        <authorList>
            <consortium name="The Broad Institute Genomics Platform"/>
            <consortium name="The Broad Institute Genome Sequencing Center for Infectious Disease"/>
            <person name="Wu L."/>
            <person name="Ma J."/>
        </authorList>
    </citation>
    <scope>NUCLEOTIDE SEQUENCE [LARGE SCALE GENOMIC DNA]</scope>
    <source>
        <strain evidence="1 2">JCM 16021</strain>
    </source>
</reference>
<protein>
    <recommendedName>
        <fullName evidence="3">HNH endonuclease</fullName>
    </recommendedName>
</protein>